<evidence type="ECO:0000313" key="17">
    <source>
        <dbReference type="Proteomes" id="UP000241736"/>
    </source>
</evidence>
<reference evidence="16 17" key="1">
    <citation type="submission" date="2018-03" db="EMBL/GenBank/DDBJ databases">
        <title>Arenimonas caeni sp. nov., isolated from activated sludge.</title>
        <authorList>
            <person name="Liu H."/>
        </authorList>
    </citation>
    <scope>NUCLEOTIDE SEQUENCE [LARGE SCALE GENOMIC DNA]</scope>
    <source>
        <strain evidence="17">z29</strain>
    </source>
</reference>
<comment type="similarity">
    <text evidence="3 15">Belongs to the protein kinase superfamily. KdkA/RfaP family.</text>
</comment>
<dbReference type="InterPro" id="IPR022826">
    <property type="entry name" value="KDO_kinase"/>
</dbReference>
<dbReference type="GO" id="GO:0005886">
    <property type="term" value="C:plasma membrane"/>
    <property type="evidence" value="ECO:0007669"/>
    <property type="project" value="UniProtKB-SubCell"/>
</dbReference>
<evidence type="ECO:0000313" key="16">
    <source>
        <dbReference type="EMBL" id="PRH83586.1"/>
    </source>
</evidence>
<dbReference type="NCBIfam" id="NF002475">
    <property type="entry name" value="PRK01723.1"/>
    <property type="match status" value="1"/>
</dbReference>
<evidence type="ECO:0000256" key="12">
    <source>
        <dbReference type="ARBA" id="ARBA00023136"/>
    </source>
</evidence>
<dbReference type="RefSeq" id="WP_106988975.1">
    <property type="nucleotide sequence ID" value="NZ_KZ679084.1"/>
</dbReference>
<organism evidence="16 17">
    <name type="scientific">Arenimonas caeni</name>
    <dbReference type="NCBI Taxonomy" id="2058085"/>
    <lineage>
        <taxon>Bacteria</taxon>
        <taxon>Pseudomonadati</taxon>
        <taxon>Pseudomonadota</taxon>
        <taxon>Gammaproteobacteria</taxon>
        <taxon>Lysobacterales</taxon>
        <taxon>Lysobacteraceae</taxon>
        <taxon>Arenimonas</taxon>
    </lineage>
</organism>
<dbReference type="Pfam" id="PF06293">
    <property type="entry name" value="Kdo"/>
    <property type="match status" value="1"/>
</dbReference>
<evidence type="ECO:0000256" key="15">
    <source>
        <dbReference type="HAMAP-Rule" id="MF_00521"/>
    </source>
</evidence>
<feature type="active site" evidence="15">
    <location>
        <position position="175"/>
    </location>
</feature>
<comment type="pathway">
    <text evidence="2 15">Bacterial outer membrane biogenesis; LPS core biosynthesis.</text>
</comment>
<dbReference type="SUPFAM" id="SSF56112">
    <property type="entry name" value="Protein kinase-like (PK-like)"/>
    <property type="match status" value="1"/>
</dbReference>
<keyword evidence="6 15" id="KW-0997">Cell inner membrane</keyword>
<evidence type="ECO:0000256" key="3">
    <source>
        <dbReference type="ARBA" id="ARBA00010327"/>
    </source>
</evidence>
<keyword evidence="12 15" id="KW-0472">Membrane</keyword>
<evidence type="ECO:0000256" key="11">
    <source>
        <dbReference type="ARBA" id="ARBA00022985"/>
    </source>
</evidence>
<dbReference type="EC" id="2.7.1.166" evidence="4 15"/>
<dbReference type="OrthoDB" id="6854449at2"/>
<dbReference type="UniPathway" id="UPA00958"/>
<gene>
    <name evidence="15" type="primary">kdkA</name>
    <name evidence="16" type="ORF">C6N40_00045</name>
</gene>
<dbReference type="Gene3D" id="1.10.510.10">
    <property type="entry name" value="Transferase(Phosphotransferase) domain 1"/>
    <property type="match status" value="1"/>
</dbReference>
<comment type="catalytic activity">
    <reaction evidence="14 15">
        <text>an alpha-Kdo-(2-&gt;6)-lipid IVA + ATP = a 4-O-phospho-alpha-Kdo-(2-&gt;6)-lipid IVA + ADP + H(+)</text>
        <dbReference type="Rhea" id="RHEA:74271"/>
        <dbReference type="ChEBI" id="CHEBI:15378"/>
        <dbReference type="ChEBI" id="CHEBI:30616"/>
        <dbReference type="ChEBI" id="CHEBI:176428"/>
        <dbReference type="ChEBI" id="CHEBI:193140"/>
        <dbReference type="ChEBI" id="CHEBI:456216"/>
        <dbReference type="EC" id="2.7.1.166"/>
    </reaction>
</comment>
<evidence type="ECO:0000256" key="6">
    <source>
        <dbReference type="ARBA" id="ARBA00022519"/>
    </source>
</evidence>
<keyword evidence="5 15" id="KW-1003">Cell membrane</keyword>
<evidence type="ECO:0000256" key="1">
    <source>
        <dbReference type="ARBA" id="ARBA00004515"/>
    </source>
</evidence>
<dbReference type="Proteomes" id="UP000241736">
    <property type="component" value="Unassembled WGS sequence"/>
</dbReference>
<protein>
    <recommendedName>
        <fullName evidence="13 15">3-deoxy-D-manno-octulosonic acid kinase</fullName>
        <shortName evidence="15">Kdo kinase</shortName>
        <ecNumber evidence="4 15">2.7.1.166</ecNumber>
    </recommendedName>
</protein>
<dbReference type="HAMAP" id="MF_00521">
    <property type="entry name" value="KDO_kinase"/>
    <property type="match status" value="1"/>
</dbReference>
<evidence type="ECO:0000256" key="2">
    <source>
        <dbReference type="ARBA" id="ARBA00004713"/>
    </source>
</evidence>
<evidence type="ECO:0000256" key="14">
    <source>
        <dbReference type="ARBA" id="ARBA00034417"/>
    </source>
</evidence>
<comment type="function">
    <text evidence="15">Catalyzes the ATP-dependent phosphorylation of the 3-deoxy-D-manno-octulosonic acid (Kdo) residue in Kdo-lipid IV(A) at the 4-OH position.</text>
</comment>
<proteinExistence type="inferred from homology"/>
<keyword evidence="17" id="KW-1185">Reference proteome</keyword>
<sequence>MGTRPAIAAIEKTFRDAGGDGAIVFDPARLPQATPDWLERAFWGEGAQPVVAGGRGAAWFVQGEFGEGVLRHYRRGGMARHLSADRYLWLGPGRVRSLREFHLMAELHAAGLRVPAPLMAGYRREGLGYRAAILVERIPGARPLHDWLDEPAARAWEAAGMSIAQLHHAGVEHADLNAHNVLLDDDGWAWLIDFDRGRRLPPAAAWRKANLARLARSLAKLAGPGRDGWKAGFERLRHSYERTLLHADDHARRD</sequence>
<evidence type="ECO:0000256" key="7">
    <source>
        <dbReference type="ARBA" id="ARBA00022679"/>
    </source>
</evidence>
<comment type="subcellular location">
    <subcellularLocation>
        <location evidence="1 15">Cell inner membrane</location>
        <topology evidence="1 15">Peripheral membrane protein</topology>
        <orientation evidence="1 15">Cytoplasmic side</orientation>
    </subcellularLocation>
</comment>
<evidence type="ECO:0000256" key="4">
    <source>
        <dbReference type="ARBA" id="ARBA00011988"/>
    </source>
</evidence>
<evidence type="ECO:0000256" key="5">
    <source>
        <dbReference type="ARBA" id="ARBA00022475"/>
    </source>
</evidence>
<dbReference type="GO" id="GO:0005524">
    <property type="term" value="F:ATP binding"/>
    <property type="evidence" value="ECO:0007669"/>
    <property type="project" value="UniProtKB-UniRule"/>
</dbReference>
<dbReference type="AlphaFoldDB" id="A0A2P6MCB1"/>
<accession>A0A2P6MCB1</accession>
<dbReference type="GO" id="GO:0016301">
    <property type="term" value="F:kinase activity"/>
    <property type="evidence" value="ECO:0007669"/>
    <property type="project" value="UniProtKB-KW"/>
</dbReference>
<evidence type="ECO:0000256" key="13">
    <source>
        <dbReference type="ARBA" id="ARBA00029511"/>
    </source>
</evidence>
<keyword evidence="9 15" id="KW-0418">Kinase</keyword>
<evidence type="ECO:0000256" key="10">
    <source>
        <dbReference type="ARBA" id="ARBA00022840"/>
    </source>
</evidence>
<keyword evidence="11 15" id="KW-0448">Lipopolysaccharide biosynthesis</keyword>
<keyword evidence="7 15" id="KW-0808">Transferase</keyword>
<keyword evidence="8 15" id="KW-0547">Nucleotide-binding</keyword>
<dbReference type="GO" id="GO:0016773">
    <property type="term" value="F:phosphotransferase activity, alcohol group as acceptor"/>
    <property type="evidence" value="ECO:0007669"/>
    <property type="project" value="UniProtKB-UniRule"/>
</dbReference>
<dbReference type="EMBL" id="PVLF01000001">
    <property type="protein sequence ID" value="PRH83586.1"/>
    <property type="molecule type" value="Genomic_DNA"/>
</dbReference>
<dbReference type="InterPro" id="IPR011009">
    <property type="entry name" value="Kinase-like_dom_sf"/>
</dbReference>
<name>A0A2P6MCB1_9GAMM</name>
<dbReference type="GO" id="GO:0009244">
    <property type="term" value="P:lipopolysaccharide core region biosynthetic process"/>
    <property type="evidence" value="ECO:0007669"/>
    <property type="project" value="UniProtKB-UniRule"/>
</dbReference>
<comment type="caution">
    <text evidence="16">The sequence shown here is derived from an EMBL/GenBank/DDBJ whole genome shotgun (WGS) entry which is preliminary data.</text>
</comment>
<keyword evidence="10 15" id="KW-0067">ATP-binding</keyword>
<evidence type="ECO:0000256" key="8">
    <source>
        <dbReference type="ARBA" id="ARBA00022741"/>
    </source>
</evidence>
<evidence type="ECO:0000256" key="9">
    <source>
        <dbReference type="ARBA" id="ARBA00022777"/>
    </source>
</evidence>